<dbReference type="FunFam" id="3.40.605.10:FF:000004">
    <property type="entry name" value="Aldehyde dehydrogenase"/>
    <property type="match status" value="1"/>
</dbReference>
<evidence type="ECO:0000256" key="4">
    <source>
        <dbReference type="PIRNR" id="PIRNR036492"/>
    </source>
</evidence>
<evidence type="ECO:0000256" key="7">
    <source>
        <dbReference type="RuleBase" id="RU003345"/>
    </source>
</evidence>
<dbReference type="Gene3D" id="3.40.605.10">
    <property type="entry name" value="Aldehyde Dehydrogenase, Chain A, domain 1"/>
    <property type="match status" value="1"/>
</dbReference>
<gene>
    <name evidence="9" type="ORF">LRAMOSA02364</name>
</gene>
<dbReference type="EMBL" id="LK023335">
    <property type="protein sequence ID" value="CDS09687.1"/>
    <property type="molecule type" value="Genomic_DNA"/>
</dbReference>
<comment type="similarity">
    <text evidence="1 4 7">Belongs to the aldehyde dehydrogenase family.</text>
</comment>
<feature type="active site" evidence="5 6">
    <location>
        <position position="222"/>
    </location>
</feature>
<dbReference type="InterPro" id="IPR012394">
    <property type="entry name" value="Aldehyde_DH_NAD(P)"/>
</dbReference>
<dbReference type="InterPro" id="IPR016163">
    <property type="entry name" value="Ald_DH_C"/>
</dbReference>
<dbReference type="PIRSF" id="PIRSF036492">
    <property type="entry name" value="ALDH"/>
    <property type="match status" value="1"/>
</dbReference>
<sequence length="507" mass="57034">MASSSVLTYSSFDTIEDNYHVVRRVFATGKTRSLKFRKTQIQRLYDLVRDNEERFYDALAKDMRKPRCEALSGDVAPVLEECLYFLDNLDRLAKDEKVKPRLNMNAMDTLTIRKEPLGAVLVIGCWNYPLQLSMVPVVGAIAAGNTVILKPSEIAPHTAALLTELIPKYLDSLCYRVVNGAVDETTELLKYHWDHIFYTGSPMVGKIVMKAASEHLTGVTLELGGKSPAIILPDADLQIAANRIGFGKFYNCGQICIAVDYVLVPQDKMDEFADAFRKTVKKWFGDDPKQSPNYARMVSERHVKRVVGLLENRKSGAIAFGGDYDVEDRYIAPTLVTDVKFKDEVLMGDEIFGPILPVIPYSNLDDAIHMVNQNHPPLVLYAFTNKKKLAKKILDNTQSGGVCINDCLMHQAEYSLPFGGIGNSGIGNYHGERSFRTFTHERSVMAKKLGMESLIGVRYPPYTERSVSMMRALMVTSPLGLKIRAYKGIFKKLVLFIILLTLYYKRR</sequence>
<dbReference type="Pfam" id="PF00171">
    <property type="entry name" value="Aldedh"/>
    <property type="match status" value="1"/>
</dbReference>
<dbReference type="InterPro" id="IPR029510">
    <property type="entry name" value="Ald_DH_CS_GLU"/>
</dbReference>
<evidence type="ECO:0000256" key="5">
    <source>
        <dbReference type="PIRSR" id="PIRSR036492-1"/>
    </source>
</evidence>
<dbReference type="InterPro" id="IPR016160">
    <property type="entry name" value="Ald_DH_CS_CYS"/>
</dbReference>
<dbReference type="OrthoDB" id="440325at2759"/>
<dbReference type="GO" id="GO:0006081">
    <property type="term" value="P:aldehyde metabolic process"/>
    <property type="evidence" value="ECO:0007669"/>
    <property type="project" value="InterPro"/>
</dbReference>
<feature type="active site" evidence="5">
    <location>
        <position position="256"/>
    </location>
</feature>
<dbReference type="FunFam" id="3.40.309.10:FF:000003">
    <property type="entry name" value="Aldehyde dehydrogenase"/>
    <property type="match status" value="1"/>
</dbReference>
<feature type="domain" description="Aldehyde dehydrogenase" evidence="8">
    <location>
        <begin position="23"/>
        <end position="444"/>
    </location>
</feature>
<dbReference type="InterPro" id="IPR016161">
    <property type="entry name" value="Ald_DH/histidinol_DH"/>
</dbReference>
<dbReference type="PANTHER" id="PTHR43570:SF16">
    <property type="entry name" value="ALDEHYDE DEHYDROGENASE TYPE III, ISOFORM Q"/>
    <property type="match status" value="1"/>
</dbReference>
<protein>
    <recommendedName>
        <fullName evidence="4">Aldehyde dehydrogenase</fullName>
    </recommendedName>
</protein>
<evidence type="ECO:0000313" key="9">
    <source>
        <dbReference type="EMBL" id="CDS09687.1"/>
    </source>
</evidence>
<evidence type="ECO:0000256" key="2">
    <source>
        <dbReference type="ARBA" id="ARBA00023002"/>
    </source>
</evidence>
<dbReference type="PANTHER" id="PTHR43570">
    <property type="entry name" value="ALDEHYDE DEHYDROGENASE"/>
    <property type="match status" value="1"/>
</dbReference>
<dbReference type="GO" id="GO:0005737">
    <property type="term" value="C:cytoplasm"/>
    <property type="evidence" value="ECO:0007669"/>
    <property type="project" value="TreeGrafter"/>
</dbReference>
<evidence type="ECO:0000256" key="1">
    <source>
        <dbReference type="ARBA" id="ARBA00009986"/>
    </source>
</evidence>
<organism evidence="9">
    <name type="scientific">Lichtheimia ramosa</name>
    <dbReference type="NCBI Taxonomy" id="688394"/>
    <lineage>
        <taxon>Eukaryota</taxon>
        <taxon>Fungi</taxon>
        <taxon>Fungi incertae sedis</taxon>
        <taxon>Mucoromycota</taxon>
        <taxon>Mucoromycotina</taxon>
        <taxon>Mucoromycetes</taxon>
        <taxon>Mucorales</taxon>
        <taxon>Lichtheimiaceae</taxon>
        <taxon>Lichtheimia</taxon>
    </lineage>
</organism>
<name>A0A077WSQ5_9FUNG</name>
<evidence type="ECO:0000256" key="3">
    <source>
        <dbReference type="ARBA" id="ARBA00023027"/>
    </source>
</evidence>
<dbReference type="InterPro" id="IPR015590">
    <property type="entry name" value="Aldehyde_DH_dom"/>
</dbReference>
<dbReference type="Gene3D" id="3.40.309.10">
    <property type="entry name" value="Aldehyde Dehydrogenase, Chain A, domain 2"/>
    <property type="match status" value="1"/>
</dbReference>
<dbReference type="GO" id="GO:0004029">
    <property type="term" value="F:aldehyde dehydrogenase (NAD+) activity"/>
    <property type="evidence" value="ECO:0007669"/>
    <property type="project" value="TreeGrafter"/>
</dbReference>
<evidence type="ECO:0000259" key="8">
    <source>
        <dbReference type="Pfam" id="PF00171"/>
    </source>
</evidence>
<keyword evidence="2 4" id="KW-0560">Oxidoreductase</keyword>
<keyword evidence="3" id="KW-0520">NAD</keyword>
<dbReference type="SUPFAM" id="SSF53720">
    <property type="entry name" value="ALDH-like"/>
    <property type="match status" value="1"/>
</dbReference>
<evidence type="ECO:0000256" key="6">
    <source>
        <dbReference type="PROSITE-ProRule" id="PRU10007"/>
    </source>
</evidence>
<dbReference type="PROSITE" id="PS00070">
    <property type="entry name" value="ALDEHYDE_DEHYDR_CYS"/>
    <property type="match status" value="1"/>
</dbReference>
<dbReference type="InterPro" id="IPR016162">
    <property type="entry name" value="Ald_DH_N"/>
</dbReference>
<proteinExistence type="inferred from homology"/>
<dbReference type="PROSITE" id="PS00687">
    <property type="entry name" value="ALDEHYDE_DEHYDR_GLU"/>
    <property type="match status" value="1"/>
</dbReference>
<dbReference type="AlphaFoldDB" id="A0A077WSQ5"/>
<accession>A0A077WSQ5</accession>
<reference evidence="9" key="1">
    <citation type="journal article" date="2014" name="Genome Announc.">
        <title>De novo whole-genome sequence and genome annotation of Lichtheimia ramosa.</title>
        <authorList>
            <person name="Linde J."/>
            <person name="Schwartze V."/>
            <person name="Binder U."/>
            <person name="Lass-Florl C."/>
            <person name="Voigt K."/>
            <person name="Horn F."/>
        </authorList>
    </citation>
    <scope>NUCLEOTIDE SEQUENCE</scope>
    <source>
        <strain evidence="9">JMRC FSU:6197</strain>
    </source>
</reference>